<keyword evidence="4 6" id="KW-1133">Transmembrane helix</keyword>
<keyword evidence="5 6" id="KW-0472">Membrane</keyword>
<dbReference type="InterPro" id="IPR005496">
    <property type="entry name" value="Integral_membrane_TerC"/>
</dbReference>
<feature type="transmembrane region" description="Helical" evidence="6">
    <location>
        <begin position="143"/>
        <end position="166"/>
    </location>
</feature>
<dbReference type="Proteomes" id="UP001161160">
    <property type="component" value="Unassembled WGS sequence"/>
</dbReference>
<dbReference type="PANTHER" id="PTHR30238:SF4">
    <property type="entry name" value="SLL1022 PROTEIN"/>
    <property type="match status" value="1"/>
</dbReference>
<protein>
    <submittedName>
        <fullName evidence="7">YjbE family integral membrane protein</fullName>
    </submittedName>
</protein>
<comment type="subcellular location">
    <subcellularLocation>
        <location evidence="1">Membrane</location>
        <topology evidence="1">Multi-pass membrane protein</topology>
    </subcellularLocation>
</comment>
<dbReference type="AlphaFoldDB" id="A0AA43M6P1"/>
<comment type="similarity">
    <text evidence="2">Belongs to the TerC family.</text>
</comment>
<dbReference type="NCBIfam" id="TIGR03717">
    <property type="entry name" value="R_switched_YjbE"/>
    <property type="match status" value="1"/>
</dbReference>
<sequence length="239" mass="24995">MGSLDISTLLNPVFLTALLSIVVANILLSGDNAVVIALASRNLPKGQQGRAIFWGSAAAIILRIVLTIAAVQLLNLPYLKIIGAIALIWIGVQLLADGDGEAETQAHPSVWGAIRTILLADLVMSLDNVIAVAAAAQKGPEETRLLLLIIGLGLSIPLIIFGSTILLKAMNRFPIIITLGSGLLGLLAGDMLAGDPIIKGLIQQDGLENARTLFEVVGVAVVILAGTYLKKKDSKKTDS</sequence>
<feature type="transmembrane region" description="Helical" evidence="6">
    <location>
        <begin position="212"/>
        <end position="229"/>
    </location>
</feature>
<dbReference type="EMBL" id="JARXYA010000001">
    <property type="protein sequence ID" value="MDH6502950.1"/>
    <property type="molecule type" value="Genomic_DNA"/>
</dbReference>
<evidence type="ECO:0000313" key="7">
    <source>
        <dbReference type="EMBL" id="MDH6502950.1"/>
    </source>
</evidence>
<evidence type="ECO:0000313" key="8">
    <source>
        <dbReference type="Proteomes" id="UP001161160"/>
    </source>
</evidence>
<dbReference type="Pfam" id="PF03741">
    <property type="entry name" value="TerC"/>
    <property type="match status" value="1"/>
</dbReference>
<gene>
    <name evidence="7" type="ORF">M2127_000233</name>
</gene>
<evidence type="ECO:0000256" key="3">
    <source>
        <dbReference type="ARBA" id="ARBA00022692"/>
    </source>
</evidence>
<feature type="transmembrane region" description="Helical" evidence="6">
    <location>
        <begin position="12"/>
        <end position="39"/>
    </location>
</feature>
<feature type="transmembrane region" description="Helical" evidence="6">
    <location>
        <begin position="173"/>
        <end position="192"/>
    </location>
</feature>
<evidence type="ECO:0000256" key="5">
    <source>
        <dbReference type="ARBA" id="ARBA00023136"/>
    </source>
</evidence>
<evidence type="ECO:0000256" key="2">
    <source>
        <dbReference type="ARBA" id="ARBA00007511"/>
    </source>
</evidence>
<accession>A0AA43M6P1</accession>
<organism evidence="7 8">
    <name type="scientific">Polynucleobacter sphagniphilus</name>
    <dbReference type="NCBI Taxonomy" id="1743169"/>
    <lineage>
        <taxon>Bacteria</taxon>
        <taxon>Pseudomonadati</taxon>
        <taxon>Pseudomonadota</taxon>
        <taxon>Betaproteobacteria</taxon>
        <taxon>Burkholderiales</taxon>
        <taxon>Burkholderiaceae</taxon>
        <taxon>Polynucleobacter</taxon>
    </lineage>
</organism>
<comment type="caution">
    <text evidence="7">The sequence shown here is derived from an EMBL/GenBank/DDBJ whole genome shotgun (WGS) entry which is preliminary data.</text>
</comment>
<feature type="transmembrane region" description="Helical" evidence="6">
    <location>
        <begin position="77"/>
        <end position="96"/>
    </location>
</feature>
<proteinExistence type="inferred from homology"/>
<dbReference type="GO" id="GO:0016020">
    <property type="term" value="C:membrane"/>
    <property type="evidence" value="ECO:0007669"/>
    <property type="project" value="UniProtKB-SubCell"/>
</dbReference>
<evidence type="ECO:0000256" key="4">
    <source>
        <dbReference type="ARBA" id="ARBA00022989"/>
    </source>
</evidence>
<dbReference type="PANTHER" id="PTHR30238">
    <property type="entry name" value="MEMBRANE BOUND PREDICTED REDOX MODULATOR"/>
    <property type="match status" value="1"/>
</dbReference>
<evidence type="ECO:0000256" key="1">
    <source>
        <dbReference type="ARBA" id="ARBA00004141"/>
    </source>
</evidence>
<feature type="transmembrane region" description="Helical" evidence="6">
    <location>
        <begin position="117"/>
        <end position="137"/>
    </location>
</feature>
<dbReference type="InterPro" id="IPR022301">
    <property type="entry name" value="Integral_membrane_YjbE"/>
</dbReference>
<feature type="transmembrane region" description="Helical" evidence="6">
    <location>
        <begin position="51"/>
        <end position="71"/>
    </location>
</feature>
<keyword evidence="8" id="KW-1185">Reference proteome</keyword>
<evidence type="ECO:0000256" key="6">
    <source>
        <dbReference type="SAM" id="Phobius"/>
    </source>
</evidence>
<reference evidence="7" key="1">
    <citation type="submission" date="2023-04" db="EMBL/GenBank/DDBJ databases">
        <title>Genome Encyclopedia of Bacteria and Archaea VI: Functional Genomics of Type Strains.</title>
        <authorList>
            <person name="Whitman W."/>
        </authorList>
    </citation>
    <scope>NUCLEOTIDE SEQUENCE</scope>
    <source>
        <strain evidence="7">Enz.4-51</strain>
    </source>
</reference>
<keyword evidence="3 6" id="KW-0812">Transmembrane</keyword>
<dbReference type="RefSeq" id="WP_280741679.1">
    <property type="nucleotide sequence ID" value="NZ_JARXVV010000003.1"/>
</dbReference>
<name>A0AA43M6P1_9BURK</name>
<dbReference type="GeneID" id="83596518"/>